<dbReference type="PANTHER" id="PTHR43547:SF2">
    <property type="entry name" value="HYBRID SIGNAL TRANSDUCTION HISTIDINE KINASE C"/>
    <property type="match status" value="1"/>
</dbReference>
<dbReference type="Pfam" id="PF07494">
    <property type="entry name" value="Reg_prop"/>
    <property type="match status" value="6"/>
</dbReference>
<dbReference type="InterPro" id="IPR003594">
    <property type="entry name" value="HATPase_dom"/>
</dbReference>
<dbReference type="FunFam" id="2.60.40.10:FF:000791">
    <property type="entry name" value="Two-component system sensor histidine kinase/response regulator"/>
    <property type="match status" value="1"/>
</dbReference>
<dbReference type="Gene3D" id="3.40.50.2300">
    <property type="match status" value="1"/>
</dbReference>
<dbReference type="PRINTS" id="PR00344">
    <property type="entry name" value="BCTRLSENSOR"/>
</dbReference>
<evidence type="ECO:0000256" key="13">
    <source>
        <dbReference type="SAM" id="Phobius"/>
    </source>
</evidence>
<feature type="domain" description="Histidine kinase" evidence="15">
    <location>
        <begin position="829"/>
        <end position="1044"/>
    </location>
</feature>
<dbReference type="PANTHER" id="PTHR43547">
    <property type="entry name" value="TWO-COMPONENT HISTIDINE KINASE"/>
    <property type="match status" value="1"/>
</dbReference>
<keyword evidence="7" id="KW-0067">ATP-binding</keyword>
<evidence type="ECO:0000313" key="17">
    <source>
        <dbReference type="EMBL" id="KKB56474.1"/>
    </source>
</evidence>
<comment type="caution">
    <text evidence="17">The sequence shown here is derived from an EMBL/GenBank/DDBJ whole genome shotgun (WGS) entry which is preliminary data.</text>
</comment>
<dbReference type="Gene3D" id="2.60.40.10">
    <property type="entry name" value="Immunoglobulins"/>
    <property type="match status" value="1"/>
</dbReference>
<dbReference type="EMBL" id="AQHV01000011">
    <property type="protein sequence ID" value="KKB56474.1"/>
    <property type="molecule type" value="Genomic_DNA"/>
</dbReference>
<feature type="domain" description="Response regulatory" evidence="16">
    <location>
        <begin position="1089"/>
        <end position="1204"/>
    </location>
</feature>
<proteinExistence type="predicted"/>
<dbReference type="SUPFAM" id="SSF52172">
    <property type="entry name" value="CheY-like"/>
    <property type="match status" value="1"/>
</dbReference>
<dbReference type="InterPro" id="IPR001789">
    <property type="entry name" value="Sig_transdc_resp-reg_receiver"/>
</dbReference>
<dbReference type="RefSeq" id="WP_046146237.1">
    <property type="nucleotide sequence ID" value="NZ_KQ033912.1"/>
</dbReference>
<feature type="domain" description="HTH araC/xylS-type" evidence="14">
    <location>
        <begin position="1236"/>
        <end position="1335"/>
    </location>
</feature>
<reference evidence="17 18" key="1">
    <citation type="submission" date="2013-04" db="EMBL/GenBank/DDBJ databases">
        <title>The Genome Sequence of Parabacteroides goldsteinii DSM 19448.</title>
        <authorList>
            <consortium name="The Broad Institute Genomics Platform"/>
            <person name="Earl A."/>
            <person name="Ward D."/>
            <person name="Feldgarden M."/>
            <person name="Gevers D."/>
            <person name="Martens E."/>
            <person name="Sakamoto M."/>
            <person name="Benno Y."/>
            <person name="Song Y."/>
            <person name="Liu C."/>
            <person name="Lee J."/>
            <person name="Bolanos M."/>
            <person name="Vaisanen M.L."/>
            <person name="Finegold S.M."/>
            <person name="Walker B."/>
            <person name="Young S."/>
            <person name="Zeng Q."/>
            <person name="Gargeya S."/>
            <person name="Fitzgerald M."/>
            <person name="Haas B."/>
            <person name="Abouelleil A."/>
            <person name="Allen A.W."/>
            <person name="Alvarado L."/>
            <person name="Arachchi H.M."/>
            <person name="Berlin A.M."/>
            <person name="Chapman S.B."/>
            <person name="Gainer-Dewar J."/>
            <person name="Goldberg J."/>
            <person name="Griggs A."/>
            <person name="Gujja S."/>
            <person name="Hansen M."/>
            <person name="Howarth C."/>
            <person name="Imamovic A."/>
            <person name="Ireland A."/>
            <person name="Larimer J."/>
            <person name="McCowan C."/>
            <person name="Murphy C."/>
            <person name="Pearson M."/>
            <person name="Poon T.W."/>
            <person name="Priest M."/>
            <person name="Roberts A."/>
            <person name="Saif S."/>
            <person name="Shea T."/>
            <person name="Sisk P."/>
            <person name="Sykes S."/>
            <person name="Wortman J."/>
            <person name="Nusbaum C."/>
            <person name="Birren B."/>
        </authorList>
    </citation>
    <scope>NUCLEOTIDE SEQUENCE [LARGE SCALE GENOMIC DNA]</scope>
    <source>
        <strain evidence="17 18">DSM 19448</strain>
    </source>
</reference>
<evidence type="ECO:0000259" key="15">
    <source>
        <dbReference type="PROSITE" id="PS50109"/>
    </source>
</evidence>
<dbReference type="SMART" id="SM00388">
    <property type="entry name" value="HisKA"/>
    <property type="match status" value="1"/>
</dbReference>
<dbReference type="SUPFAM" id="SSF46689">
    <property type="entry name" value="Homeodomain-like"/>
    <property type="match status" value="1"/>
</dbReference>
<dbReference type="InterPro" id="IPR009057">
    <property type="entry name" value="Homeodomain-like_sf"/>
</dbReference>
<evidence type="ECO:0000256" key="6">
    <source>
        <dbReference type="ARBA" id="ARBA00022777"/>
    </source>
</evidence>
<dbReference type="Pfam" id="PF07495">
    <property type="entry name" value="Y_Y_Y"/>
    <property type="match status" value="1"/>
</dbReference>
<organism evidence="17 18">
    <name type="scientific">Parabacteroides goldsteinii DSM 19448 = WAL 12034</name>
    <dbReference type="NCBI Taxonomy" id="927665"/>
    <lineage>
        <taxon>Bacteria</taxon>
        <taxon>Pseudomonadati</taxon>
        <taxon>Bacteroidota</taxon>
        <taxon>Bacteroidia</taxon>
        <taxon>Bacteroidales</taxon>
        <taxon>Tannerellaceae</taxon>
        <taxon>Parabacteroides</taxon>
    </lineage>
</organism>
<dbReference type="Gene3D" id="3.30.565.10">
    <property type="entry name" value="Histidine kinase-like ATPase, C-terminal domain"/>
    <property type="match status" value="1"/>
</dbReference>
<dbReference type="PATRIC" id="fig|927665.4.peg.2519"/>
<accession>A0A0F5JFC7</accession>
<dbReference type="SUPFAM" id="SSF63829">
    <property type="entry name" value="Calcium-dependent phosphotriesterase"/>
    <property type="match status" value="3"/>
</dbReference>
<evidence type="ECO:0000256" key="4">
    <source>
        <dbReference type="ARBA" id="ARBA00022679"/>
    </source>
</evidence>
<dbReference type="SMART" id="SM00448">
    <property type="entry name" value="REC"/>
    <property type="match status" value="1"/>
</dbReference>
<dbReference type="InterPro" id="IPR005467">
    <property type="entry name" value="His_kinase_dom"/>
</dbReference>
<dbReference type="SMART" id="SM00342">
    <property type="entry name" value="HTH_ARAC"/>
    <property type="match status" value="1"/>
</dbReference>
<keyword evidence="9" id="KW-0805">Transcription regulation</keyword>
<keyword evidence="11" id="KW-0804">Transcription</keyword>
<dbReference type="EC" id="2.7.13.3" evidence="2"/>
<dbReference type="InterPro" id="IPR015943">
    <property type="entry name" value="WD40/YVTN_repeat-like_dom_sf"/>
</dbReference>
<dbReference type="GO" id="GO:0003700">
    <property type="term" value="F:DNA-binding transcription factor activity"/>
    <property type="evidence" value="ECO:0007669"/>
    <property type="project" value="InterPro"/>
</dbReference>
<evidence type="ECO:0000259" key="14">
    <source>
        <dbReference type="PROSITE" id="PS01124"/>
    </source>
</evidence>
<dbReference type="STRING" id="927665.HMPREF1535_02450"/>
<dbReference type="FunFam" id="3.30.565.10:FF:000037">
    <property type="entry name" value="Hybrid sensor histidine kinase/response regulator"/>
    <property type="match status" value="1"/>
</dbReference>
<dbReference type="PROSITE" id="PS50110">
    <property type="entry name" value="RESPONSE_REGULATORY"/>
    <property type="match status" value="1"/>
</dbReference>
<keyword evidence="13" id="KW-0472">Membrane</keyword>
<keyword evidence="6" id="KW-0418">Kinase</keyword>
<comment type="catalytic activity">
    <reaction evidence="1">
        <text>ATP + protein L-histidine = ADP + protein N-phospho-L-histidine.</text>
        <dbReference type="EC" id="2.7.13.3"/>
    </reaction>
</comment>
<dbReference type="HOGENOM" id="CLU_000445_28_1_10"/>
<evidence type="ECO:0000256" key="9">
    <source>
        <dbReference type="ARBA" id="ARBA00023015"/>
    </source>
</evidence>
<keyword evidence="10" id="KW-0238">DNA-binding</keyword>
<evidence type="ECO:0000256" key="11">
    <source>
        <dbReference type="ARBA" id="ARBA00023163"/>
    </source>
</evidence>
<dbReference type="GO" id="GO:0000155">
    <property type="term" value="F:phosphorelay sensor kinase activity"/>
    <property type="evidence" value="ECO:0007669"/>
    <property type="project" value="InterPro"/>
</dbReference>
<dbReference type="InterPro" id="IPR011110">
    <property type="entry name" value="Reg_prop"/>
</dbReference>
<keyword evidence="13" id="KW-0812">Transmembrane</keyword>
<dbReference type="SUPFAM" id="SSF55874">
    <property type="entry name" value="ATPase domain of HSP90 chaperone/DNA topoisomerase II/histidine kinase"/>
    <property type="match status" value="1"/>
</dbReference>
<evidence type="ECO:0000256" key="10">
    <source>
        <dbReference type="ARBA" id="ARBA00023125"/>
    </source>
</evidence>
<dbReference type="Pfam" id="PF02518">
    <property type="entry name" value="HATPase_c"/>
    <property type="match status" value="1"/>
</dbReference>
<dbReference type="InterPro" id="IPR013783">
    <property type="entry name" value="Ig-like_fold"/>
</dbReference>
<dbReference type="Gene3D" id="1.10.287.130">
    <property type="match status" value="1"/>
</dbReference>
<dbReference type="InterPro" id="IPR018062">
    <property type="entry name" value="HTH_AraC-typ_CS"/>
</dbReference>
<dbReference type="Gene3D" id="1.10.10.60">
    <property type="entry name" value="Homeodomain-like"/>
    <property type="match status" value="2"/>
</dbReference>
<dbReference type="InterPro" id="IPR036097">
    <property type="entry name" value="HisK_dim/P_sf"/>
</dbReference>
<feature type="modified residue" description="4-aspartylphosphate" evidence="12">
    <location>
        <position position="1137"/>
    </location>
</feature>
<name>A0A0F5JFC7_9BACT</name>
<dbReference type="InterPro" id="IPR036890">
    <property type="entry name" value="HATPase_C_sf"/>
</dbReference>
<keyword evidence="3 12" id="KW-0597">Phosphoprotein</keyword>
<dbReference type="Proteomes" id="UP000033047">
    <property type="component" value="Unassembled WGS sequence"/>
</dbReference>
<dbReference type="GO" id="GO:0005524">
    <property type="term" value="F:ATP binding"/>
    <property type="evidence" value="ECO:0007669"/>
    <property type="project" value="UniProtKB-KW"/>
</dbReference>
<dbReference type="InterPro" id="IPR011006">
    <property type="entry name" value="CheY-like_superfamily"/>
</dbReference>
<dbReference type="Pfam" id="PF00512">
    <property type="entry name" value="HisKA"/>
    <property type="match status" value="1"/>
</dbReference>
<dbReference type="CDD" id="cd17574">
    <property type="entry name" value="REC_OmpR"/>
    <property type="match status" value="1"/>
</dbReference>
<dbReference type="CDD" id="cd00146">
    <property type="entry name" value="PKD"/>
    <property type="match status" value="1"/>
</dbReference>
<feature type="transmembrane region" description="Helical" evidence="13">
    <location>
        <begin position="776"/>
        <end position="796"/>
    </location>
</feature>
<evidence type="ECO:0000256" key="2">
    <source>
        <dbReference type="ARBA" id="ARBA00012438"/>
    </source>
</evidence>
<dbReference type="Gene3D" id="2.130.10.10">
    <property type="entry name" value="YVTN repeat-like/Quinoprotein amine dehydrogenase"/>
    <property type="match status" value="3"/>
</dbReference>
<evidence type="ECO:0000256" key="12">
    <source>
        <dbReference type="PROSITE-ProRule" id="PRU00169"/>
    </source>
</evidence>
<evidence type="ECO:0000256" key="3">
    <source>
        <dbReference type="ARBA" id="ARBA00022553"/>
    </source>
</evidence>
<dbReference type="CDD" id="cd00082">
    <property type="entry name" value="HisKA"/>
    <property type="match status" value="1"/>
</dbReference>
<evidence type="ECO:0000256" key="7">
    <source>
        <dbReference type="ARBA" id="ARBA00022840"/>
    </source>
</evidence>
<evidence type="ECO:0000256" key="5">
    <source>
        <dbReference type="ARBA" id="ARBA00022741"/>
    </source>
</evidence>
<sequence length="1342" mass="152949">MIRITNLIILSILFFVFQVSGINFPDFWFEHITIADGLSQNYITDIKQDKDRLIWIGTKNGLNKYDGYEMTIYNHIQNDSTSIPNNYISYIYQDSKDNLWIGTNTGLCKYISEKDCFEQFNFETTDSPHSNYNISSLFEDRNNTLWIGTEEGCLISFDLNTEGLKIYRASQGIKAIEQDKSSLLIRGRNKGIIHFDPIEETFYQTAIDSTFNSETVTTIATDPKGNFWIGTQSHGFYLYGKNLNKLSGQTILDIHFYKDTFALLGTEEDGLACYNIYTDEFQYINNTHKNVNLNSEGITSLYVDSTQTIWIGTINGGINKFDPNRNRFVHLSLSPKYNTPSTIHCVFALETLDNQSILAGLNTKGVYSLDSRTYKIDNTAINQIAPQLSETTINTILKDSRGLLWLGTYKKSLIISGPRNLTEPINKLIEKSLSPSSSIKSLYEDSQHRIWIGTDNSGLFCYDPKLHTLPGNTKELKKYIYPDLITSVIEDDNHQLWVATNCGLYLYDPEEDSFTRNFLANQEQPYSLANTIIPICPIQDTLWLGTRQGLIKYSHKEQKHRIFQVEDGLPSESIKGLLYDEPNNKLWISTDRGLSCLNLSSYQFINFGLKDGIVGTEFNDMSFEKGADGTFFFGCVDGIYCFRPDQIKMNPYAPGVIITHYRLYDDSPQNKTNGDISRIPVPSNKEITIPFKQSIFSIDFVALNYTNTPKNQYAYKLENYDNNWHYVGTQHMATYTNLNPGTYLFRVKASNNDGVWNEKGASLKITILPPWWRTTWAYFIYTIIIGGIIFISIRIYTNRLKMQNQLNREQFERAQLEKLNQLKSQFFSNITHEFRTPLTLIISPLEAISNTKGRVSLRENYLTTIKNNAYKLLDLVNRLLDFSKVESGCFTFNPINIDIISSIKHGVAYFQPLAGEKNITLIFHADKDDFVCSIDPNIIEKILYNLISNAIKYTPENGTVEVCVTLEKGNLLSLSVKDTGKGIPVNKQKVIFDRFYQLDGDIPNGTGIGLSLVKSLVELHHGSIDMESEVNKGTIFTIHIPYKNATTNEVIIIPTVEKNNRPNKEKDRAYLTKMLNEQDIQETNSSFPTILIAEDNHDLREFIKSILNNKYNVIEAENGAIALDIARKDSPDIIISDILMPEIDGKQLCVQIKQDIQTCHIPFIMITALSSETDQIEGLTVGADDYITKPFNPEILKTKIKNVLKSRELISRRYATLSALEPEEFVTEDKDATFLLEIIEFIKANVSNPDLKVDDLSKNAGMSRSPFFKKLKNLTGKTPNDFIRDIRLNQAAKLLLKSDLNITEIAYQTGFTSPKYFRECFKKQFGESPSQYIENKKSLPGK</sequence>
<keyword evidence="8" id="KW-0902">Two-component regulatory system</keyword>
<evidence type="ECO:0000313" key="18">
    <source>
        <dbReference type="Proteomes" id="UP000033047"/>
    </source>
</evidence>
<dbReference type="GO" id="GO:0043565">
    <property type="term" value="F:sequence-specific DNA binding"/>
    <property type="evidence" value="ECO:0007669"/>
    <property type="project" value="InterPro"/>
</dbReference>
<dbReference type="Pfam" id="PF12833">
    <property type="entry name" value="HTH_18"/>
    <property type="match status" value="1"/>
</dbReference>
<evidence type="ECO:0000256" key="1">
    <source>
        <dbReference type="ARBA" id="ARBA00000085"/>
    </source>
</evidence>
<evidence type="ECO:0000256" key="8">
    <source>
        <dbReference type="ARBA" id="ARBA00023012"/>
    </source>
</evidence>
<dbReference type="InterPro" id="IPR011123">
    <property type="entry name" value="Y_Y_Y"/>
</dbReference>
<gene>
    <name evidence="17" type="ORF">HMPREF1535_02450</name>
</gene>
<dbReference type="InterPro" id="IPR018060">
    <property type="entry name" value="HTH_AraC"/>
</dbReference>
<keyword evidence="13" id="KW-1133">Transmembrane helix</keyword>
<dbReference type="PROSITE" id="PS01124">
    <property type="entry name" value="HTH_ARAC_FAMILY_2"/>
    <property type="match status" value="1"/>
</dbReference>
<protein>
    <recommendedName>
        <fullName evidence="2">histidine kinase</fullName>
        <ecNumber evidence="2">2.7.13.3</ecNumber>
    </recommendedName>
</protein>
<dbReference type="InterPro" id="IPR004358">
    <property type="entry name" value="Sig_transdc_His_kin-like_C"/>
</dbReference>
<dbReference type="PROSITE" id="PS50109">
    <property type="entry name" value="HIS_KIN"/>
    <property type="match status" value="1"/>
</dbReference>
<dbReference type="SMART" id="SM00387">
    <property type="entry name" value="HATPase_c"/>
    <property type="match status" value="1"/>
</dbReference>
<dbReference type="InterPro" id="IPR003661">
    <property type="entry name" value="HisK_dim/P_dom"/>
</dbReference>
<dbReference type="SUPFAM" id="SSF47384">
    <property type="entry name" value="Homodimeric domain of signal transducing histidine kinase"/>
    <property type="match status" value="1"/>
</dbReference>
<evidence type="ECO:0000259" key="16">
    <source>
        <dbReference type="PROSITE" id="PS50110"/>
    </source>
</evidence>
<dbReference type="PROSITE" id="PS00041">
    <property type="entry name" value="HTH_ARAC_FAMILY_1"/>
    <property type="match status" value="1"/>
</dbReference>
<dbReference type="Pfam" id="PF00072">
    <property type="entry name" value="Response_reg"/>
    <property type="match status" value="1"/>
</dbReference>
<keyword evidence="4" id="KW-0808">Transferase</keyword>
<keyword evidence="5" id="KW-0547">Nucleotide-binding</keyword>